<keyword evidence="1" id="KW-0472">Membrane</keyword>
<name>A0ABT5JUN5_9BURK</name>
<proteinExistence type="predicted"/>
<dbReference type="Gene3D" id="3.40.50.300">
    <property type="entry name" value="P-loop containing nucleotide triphosphate hydrolases"/>
    <property type="match status" value="1"/>
</dbReference>
<dbReference type="GO" id="GO:0005524">
    <property type="term" value="F:ATP binding"/>
    <property type="evidence" value="ECO:0007669"/>
    <property type="project" value="UniProtKB-KW"/>
</dbReference>
<comment type="caution">
    <text evidence="5">The sequence shown here is derived from an EMBL/GenBank/DDBJ whole genome shotgun (WGS) entry which is preliminary data.</text>
</comment>
<dbReference type="InterPro" id="IPR015854">
    <property type="entry name" value="ABC_transpr_LolD-like"/>
</dbReference>
<dbReference type="RefSeq" id="WP_273668828.1">
    <property type="nucleotide sequence ID" value="NZ_JAQQXR010000001.1"/>
</dbReference>
<dbReference type="PANTHER" id="PTHR24220">
    <property type="entry name" value="IMPORT ATP-BINDING PROTEIN"/>
    <property type="match status" value="1"/>
</dbReference>
<dbReference type="InterPro" id="IPR003593">
    <property type="entry name" value="AAA+_ATPase"/>
</dbReference>
<protein>
    <submittedName>
        <fullName evidence="5">ATP-binding cassette domain-containing protein</fullName>
    </submittedName>
</protein>
<reference evidence="5 6" key="1">
    <citation type="submission" date="2022-10" db="EMBL/GenBank/DDBJ databases">
        <title>Janthinobacterium sp. hw3 Genome sequencing.</title>
        <authorList>
            <person name="Park S."/>
        </authorList>
    </citation>
    <scope>NUCLEOTIDE SEQUENCE [LARGE SCALE GENOMIC DNA]</scope>
    <source>
        <strain evidence="6">hw3</strain>
    </source>
</reference>
<evidence type="ECO:0000313" key="6">
    <source>
        <dbReference type="Proteomes" id="UP001221208"/>
    </source>
</evidence>
<sequence length="271" mass="29167">MTTYSLEQLTVRHPGAGRRAALHDISLVVAQGEHVALIGPSGAGKTTLLATLACAQRPDSGRFTAFGVDPWALPEAQRHRLRARAFLAPQTPPLPPRQRVVTAVLAARLPHWSLWRALRSLFKPLEPEAAWQALARFQLGDKLYARVDRLSGGERQRCGLARLLLSDAQALLVDEPLSALDPTLAQLTLATLRQEATARGATLICSLHQVDMARAHFARLVGLKDGRIVFDLPREAVSEAMLAALYQNEVDGAAGAAPHAAPARLAAGACF</sequence>
<dbReference type="InterPro" id="IPR027417">
    <property type="entry name" value="P-loop_NTPase"/>
</dbReference>
<dbReference type="Pfam" id="PF00005">
    <property type="entry name" value="ABC_tran"/>
    <property type="match status" value="1"/>
</dbReference>
<keyword evidence="3 5" id="KW-0067">ATP-binding</keyword>
<evidence type="ECO:0000256" key="3">
    <source>
        <dbReference type="ARBA" id="ARBA00022840"/>
    </source>
</evidence>
<feature type="domain" description="ABC transporter" evidence="4">
    <location>
        <begin position="4"/>
        <end position="250"/>
    </location>
</feature>
<dbReference type="InterPro" id="IPR003439">
    <property type="entry name" value="ABC_transporter-like_ATP-bd"/>
</dbReference>
<dbReference type="PROSITE" id="PS50893">
    <property type="entry name" value="ABC_TRANSPORTER_2"/>
    <property type="match status" value="1"/>
</dbReference>
<evidence type="ECO:0000259" key="4">
    <source>
        <dbReference type="PROSITE" id="PS50893"/>
    </source>
</evidence>
<evidence type="ECO:0000256" key="2">
    <source>
        <dbReference type="ARBA" id="ARBA00022741"/>
    </source>
</evidence>
<keyword evidence="6" id="KW-1185">Reference proteome</keyword>
<accession>A0ABT5JUN5</accession>
<evidence type="ECO:0000256" key="1">
    <source>
        <dbReference type="ARBA" id="ARBA00022475"/>
    </source>
</evidence>
<evidence type="ECO:0000313" key="5">
    <source>
        <dbReference type="EMBL" id="MDC8756201.1"/>
    </source>
</evidence>
<dbReference type="Proteomes" id="UP001221208">
    <property type="component" value="Unassembled WGS sequence"/>
</dbReference>
<organism evidence="5 6">
    <name type="scientific">Janthinobacterium fluminis</name>
    <dbReference type="NCBI Taxonomy" id="2987524"/>
    <lineage>
        <taxon>Bacteria</taxon>
        <taxon>Pseudomonadati</taxon>
        <taxon>Pseudomonadota</taxon>
        <taxon>Betaproteobacteria</taxon>
        <taxon>Burkholderiales</taxon>
        <taxon>Oxalobacteraceae</taxon>
        <taxon>Janthinobacterium</taxon>
    </lineage>
</organism>
<gene>
    <name evidence="5" type="ORF">OIK44_01200</name>
</gene>
<keyword evidence="1" id="KW-1003">Cell membrane</keyword>
<dbReference type="SUPFAM" id="SSF52540">
    <property type="entry name" value="P-loop containing nucleoside triphosphate hydrolases"/>
    <property type="match status" value="1"/>
</dbReference>
<dbReference type="EMBL" id="JAQQXR010000001">
    <property type="protein sequence ID" value="MDC8756201.1"/>
    <property type="molecule type" value="Genomic_DNA"/>
</dbReference>
<dbReference type="SMART" id="SM00382">
    <property type="entry name" value="AAA"/>
    <property type="match status" value="1"/>
</dbReference>
<keyword evidence="2" id="KW-0547">Nucleotide-binding</keyword>